<accession>A0A225DHT4</accession>
<name>A0A225DHT4_9BACT</name>
<proteinExistence type="predicted"/>
<dbReference type="AlphaFoldDB" id="A0A225DHT4"/>
<organism evidence="1 2">
    <name type="scientific">Fimbriiglobus ruber</name>
    <dbReference type="NCBI Taxonomy" id="1908690"/>
    <lineage>
        <taxon>Bacteria</taxon>
        <taxon>Pseudomonadati</taxon>
        <taxon>Planctomycetota</taxon>
        <taxon>Planctomycetia</taxon>
        <taxon>Gemmatales</taxon>
        <taxon>Gemmataceae</taxon>
        <taxon>Fimbriiglobus</taxon>
    </lineage>
</organism>
<evidence type="ECO:0000313" key="2">
    <source>
        <dbReference type="Proteomes" id="UP000214646"/>
    </source>
</evidence>
<comment type="caution">
    <text evidence="1">The sequence shown here is derived from an EMBL/GenBank/DDBJ whole genome shotgun (WGS) entry which is preliminary data.</text>
</comment>
<evidence type="ECO:0000313" key="1">
    <source>
        <dbReference type="EMBL" id="OWK35647.1"/>
    </source>
</evidence>
<sequence>MTSGRSPPIRSFGMRYEWVAIPANEIPRAADPLFQHVVDTYASEVRT</sequence>
<reference evidence="2" key="1">
    <citation type="submission" date="2017-06" db="EMBL/GenBank/DDBJ databases">
        <title>Genome analysis of Fimbriiglobus ruber SP5, the first member of the order Planctomycetales with confirmed chitinolytic capability.</title>
        <authorList>
            <person name="Ravin N.V."/>
            <person name="Rakitin A.L."/>
            <person name="Ivanova A.A."/>
            <person name="Beletsky A.V."/>
            <person name="Kulichevskaya I.S."/>
            <person name="Mardanov A.V."/>
            <person name="Dedysh S.N."/>
        </authorList>
    </citation>
    <scope>NUCLEOTIDE SEQUENCE [LARGE SCALE GENOMIC DNA]</scope>
    <source>
        <strain evidence="2">SP5</strain>
    </source>
</reference>
<protein>
    <submittedName>
        <fullName evidence="1">Uncharacterized protein</fullName>
    </submittedName>
</protein>
<dbReference type="EMBL" id="NIDE01000017">
    <property type="protein sequence ID" value="OWK35647.1"/>
    <property type="molecule type" value="Genomic_DNA"/>
</dbReference>
<gene>
    <name evidence="1" type="ORF">FRUB_08210</name>
</gene>
<keyword evidence="2" id="KW-1185">Reference proteome</keyword>
<dbReference type="Proteomes" id="UP000214646">
    <property type="component" value="Unassembled WGS sequence"/>
</dbReference>